<keyword evidence="4" id="KW-0472">Membrane</keyword>
<evidence type="ECO:0000256" key="5">
    <source>
        <dbReference type="ARBA" id="ARBA00023239"/>
    </source>
</evidence>
<evidence type="ECO:0000256" key="4">
    <source>
        <dbReference type="ARBA" id="ARBA00023136"/>
    </source>
</evidence>
<keyword evidence="3" id="KW-1133">Transmembrane helix</keyword>
<protein>
    <recommendedName>
        <fullName evidence="8">Endolytic murein transglycosylase</fullName>
    </recommendedName>
</protein>
<dbReference type="EMBL" id="UINC01013478">
    <property type="protein sequence ID" value="SVA58200.1"/>
    <property type="molecule type" value="Genomic_DNA"/>
</dbReference>
<evidence type="ECO:0000313" key="7">
    <source>
        <dbReference type="EMBL" id="SVA58200.1"/>
    </source>
</evidence>
<keyword evidence="5" id="KW-0456">Lyase</keyword>
<evidence type="ECO:0000256" key="2">
    <source>
        <dbReference type="ARBA" id="ARBA00022692"/>
    </source>
</evidence>
<name>A0A381X0H1_9ZZZZ</name>
<dbReference type="GO" id="GO:0071555">
    <property type="term" value="P:cell wall organization"/>
    <property type="evidence" value="ECO:0007669"/>
    <property type="project" value="UniProtKB-KW"/>
</dbReference>
<accession>A0A381X0H1</accession>
<keyword evidence="2" id="KW-0812">Transmembrane</keyword>
<dbReference type="NCBIfam" id="TIGR00247">
    <property type="entry name" value="endolytic transglycosylase MltG"/>
    <property type="match status" value="1"/>
</dbReference>
<reference evidence="7" key="1">
    <citation type="submission" date="2018-05" db="EMBL/GenBank/DDBJ databases">
        <authorList>
            <person name="Lanie J.A."/>
            <person name="Ng W.-L."/>
            <person name="Kazmierczak K.M."/>
            <person name="Andrzejewski T.M."/>
            <person name="Davidsen T.M."/>
            <person name="Wayne K.J."/>
            <person name="Tettelin H."/>
            <person name="Glass J.I."/>
            <person name="Rusch D."/>
            <person name="Podicherti R."/>
            <person name="Tsui H.-C.T."/>
            <person name="Winkler M.E."/>
        </authorList>
    </citation>
    <scope>NUCLEOTIDE SEQUENCE</scope>
</reference>
<evidence type="ECO:0000256" key="6">
    <source>
        <dbReference type="ARBA" id="ARBA00023316"/>
    </source>
</evidence>
<dbReference type="Pfam" id="PF02618">
    <property type="entry name" value="YceG"/>
    <property type="match status" value="1"/>
</dbReference>
<dbReference type="Gene3D" id="3.30.160.60">
    <property type="entry name" value="Classic Zinc Finger"/>
    <property type="match status" value="1"/>
</dbReference>
<keyword evidence="6" id="KW-0961">Cell wall biogenesis/degradation</keyword>
<dbReference type="HAMAP" id="MF_02065">
    <property type="entry name" value="MltG"/>
    <property type="match status" value="1"/>
</dbReference>
<evidence type="ECO:0000256" key="1">
    <source>
        <dbReference type="ARBA" id="ARBA00022475"/>
    </source>
</evidence>
<evidence type="ECO:0000256" key="3">
    <source>
        <dbReference type="ARBA" id="ARBA00022989"/>
    </source>
</evidence>
<sequence>MHKVAVSLILIIFVILVSSAVAFLVFRPMQSSATPIIFQVKSGRSSRLIAEDLAHKNLIRTPLAFNLLTRFTGTSRNLKAGTYRLSGAMNSLQIFYCLRDGKAIMRKLVVPEGKTLNEIAQIYEQSGFGSADQFRRASRDPNWQVTYNIESDFLEGYLFPDTYYFGDGVSAETVIQTMLKRFDRQWTDNMKKAADAISMSRHDIIILASIIEMEATLSEERAVISGVFHNRLRLGWRLDADPTVIYGLGGPKRPLTKSDLKKDTPYNTYVHRGLPPGPICNPGESCILAALYPEDVPYFFFVAIKNFSHYFSKSLQEHRRMIGEIKRKKNLTRF</sequence>
<dbReference type="InterPro" id="IPR003770">
    <property type="entry name" value="MLTG-like"/>
</dbReference>
<evidence type="ECO:0008006" key="8">
    <source>
        <dbReference type="Google" id="ProtNLM"/>
    </source>
</evidence>
<dbReference type="CDD" id="cd08010">
    <property type="entry name" value="MltG_like"/>
    <property type="match status" value="1"/>
</dbReference>
<gene>
    <name evidence="7" type="ORF">METZ01_LOCUS111054</name>
</gene>
<organism evidence="7">
    <name type="scientific">marine metagenome</name>
    <dbReference type="NCBI Taxonomy" id="408172"/>
    <lineage>
        <taxon>unclassified sequences</taxon>
        <taxon>metagenomes</taxon>
        <taxon>ecological metagenomes</taxon>
    </lineage>
</organism>
<dbReference type="PANTHER" id="PTHR30518:SF2">
    <property type="entry name" value="ENDOLYTIC MUREIN TRANSGLYCOSYLASE"/>
    <property type="match status" value="1"/>
</dbReference>
<proteinExistence type="inferred from homology"/>
<dbReference type="GO" id="GO:0016829">
    <property type="term" value="F:lyase activity"/>
    <property type="evidence" value="ECO:0007669"/>
    <property type="project" value="UniProtKB-KW"/>
</dbReference>
<dbReference type="Gene3D" id="3.30.1490.480">
    <property type="entry name" value="Endolytic murein transglycosylase"/>
    <property type="match status" value="1"/>
</dbReference>
<dbReference type="PANTHER" id="PTHR30518">
    <property type="entry name" value="ENDOLYTIC MUREIN TRANSGLYCOSYLASE"/>
    <property type="match status" value="1"/>
</dbReference>
<dbReference type="AlphaFoldDB" id="A0A381X0H1"/>
<keyword evidence="1" id="KW-1003">Cell membrane</keyword>